<comment type="caution">
    <text evidence="5">Lacks conserved residue(s) required for the propagation of feature annotation.</text>
</comment>
<evidence type="ECO:0000256" key="4">
    <source>
        <dbReference type="ARBA" id="ARBA00022825"/>
    </source>
</evidence>
<dbReference type="SUPFAM" id="SSF52743">
    <property type="entry name" value="Subtilisin-like"/>
    <property type="match status" value="1"/>
</dbReference>
<evidence type="ECO:0000256" key="3">
    <source>
        <dbReference type="ARBA" id="ARBA00022801"/>
    </source>
</evidence>
<reference evidence="8" key="1">
    <citation type="journal article" date="2018" name="Nat. Microbiol.">
        <title>Leveraging single-cell genomics to expand the fungal tree of life.</title>
        <authorList>
            <person name="Ahrendt S.R."/>
            <person name="Quandt C.A."/>
            <person name="Ciobanu D."/>
            <person name="Clum A."/>
            <person name="Salamov A."/>
            <person name="Andreopoulos B."/>
            <person name="Cheng J.F."/>
            <person name="Woyke T."/>
            <person name="Pelin A."/>
            <person name="Henrissat B."/>
            <person name="Reynolds N.K."/>
            <person name="Benny G.L."/>
            <person name="Smith M.E."/>
            <person name="James T.Y."/>
            <person name="Grigoriev I.V."/>
        </authorList>
    </citation>
    <scope>NUCLEOTIDE SEQUENCE [LARGE SCALE GENOMIC DNA]</scope>
    <source>
        <strain evidence="8">Benny S71-1</strain>
    </source>
</reference>
<dbReference type="PRINTS" id="PR00723">
    <property type="entry name" value="SUBTILISIN"/>
</dbReference>
<dbReference type="PROSITE" id="PS00136">
    <property type="entry name" value="SUBTILASE_ASP"/>
    <property type="match status" value="1"/>
</dbReference>
<name>A0A4P9YUD9_9FUNG</name>
<dbReference type="AlphaFoldDB" id="A0A4P9YUD9"/>
<evidence type="ECO:0000256" key="2">
    <source>
        <dbReference type="ARBA" id="ARBA00022670"/>
    </source>
</evidence>
<dbReference type="Pfam" id="PF00082">
    <property type="entry name" value="Peptidase_S8"/>
    <property type="match status" value="1"/>
</dbReference>
<dbReference type="GO" id="GO:0004252">
    <property type="term" value="F:serine-type endopeptidase activity"/>
    <property type="evidence" value="ECO:0007669"/>
    <property type="project" value="InterPro"/>
</dbReference>
<dbReference type="InterPro" id="IPR023827">
    <property type="entry name" value="Peptidase_S8_Asp-AS"/>
</dbReference>
<dbReference type="GO" id="GO:0006508">
    <property type="term" value="P:proteolysis"/>
    <property type="evidence" value="ECO:0007669"/>
    <property type="project" value="UniProtKB-KW"/>
</dbReference>
<dbReference type="PROSITE" id="PS51892">
    <property type="entry name" value="SUBTILASE"/>
    <property type="match status" value="1"/>
</dbReference>
<dbReference type="InterPro" id="IPR050131">
    <property type="entry name" value="Peptidase_S8_subtilisin-like"/>
</dbReference>
<accession>A0A4P9YUD9</accession>
<dbReference type="Proteomes" id="UP000278143">
    <property type="component" value="Unassembled WGS sequence"/>
</dbReference>
<evidence type="ECO:0000313" key="7">
    <source>
        <dbReference type="EMBL" id="RKP23368.1"/>
    </source>
</evidence>
<gene>
    <name evidence="7" type="ORF">SYNPS1DRAFT_24581</name>
</gene>
<keyword evidence="2" id="KW-0645">Protease</keyword>
<organism evidence="7 8">
    <name type="scientific">Syncephalis pseudoplumigaleata</name>
    <dbReference type="NCBI Taxonomy" id="1712513"/>
    <lineage>
        <taxon>Eukaryota</taxon>
        <taxon>Fungi</taxon>
        <taxon>Fungi incertae sedis</taxon>
        <taxon>Zoopagomycota</taxon>
        <taxon>Zoopagomycotina</taxon>
        <taxon>Zoopagomycetes</taxon>
        <taxon>Zoopagales</taxon>
        <taxon>Piptocephalidaceae</taxon>
        <taxon>Syncephalis</taxon>
    </lineage>
</organism>
<dbReference type="InterPro" id="IPR015500">
    <property type="entry name" value="Peptidase_S8_subtilisin-rel"/>
</dbReference>
<dbReference type="EMBL" id="KZ991038">
    <property type="protein sequence ID" value="RKP23368.1"/>
    <property type="molecule type" value="Genomic_DNA"/>
</dbReference>
<dbReference type="InterPro" id="IPR000209">
    <property type="entry name" value="Peptidase_S8/S53_dom"/>
</dbReference>
<evidence type="ECO:0000259" key="6">
    <source>
        <dbReference type="Pfam" id="PF00082"/>
    </source>
</evidence>
<dbReference type="OrthoDB" id="206201at2759"/>
<protein>
    <submittedName>
        <fullName evidence="7">Peptidase S8/S53 domain-containing protein</fullName>
    </submittedName>
</protein>
<sequence length="426" mass="45388">MPRTASTDTNNADNDFILVVNAGDPQYYSRVAKTAFNPPTSYEATGIDKLHAGNKLPGYSIKIALIDSGIDYKHLAFVKQYPQRKPRFGHDTDFVPASHASAQAPFDCNGSGTKMAGLLAAATGTFKGIAPGATLGIYRVYGCNRKISPERILSALKKATQDGMDIIVLPTIASSHAYAPLLRQAIVDAAAKNSVVIAPVGHDDTKLNDAVSLADAPLIAVGAADARHYLAHSLWLEDAPNVRIPYRKDLSFRQNIEGKLALVMSSGLGIAAITKAAQAAGAKGYDNSHATSRVARMHGNELELDVVAPGIQLFTTHRTGQSGQSYGYYSSPSAAAAYTAGVVALFMQEHGRRKLHVETIKALLRNSARPLASRASGQLESVFRQGAGLLSAYDFVHIETIAMPAAIPLAMAASFLLGYMFDCDEQ</sequence>
<dbReference type="PANTHER" id="PTHR43806:SF11">
    <property type="entry name" value="CEREVISIN-RELATED"/>
    <property type="match status" value="1"/>
</dbReference>
<feature type="domain" description="Peptidase S8/S53" evidence="6">
    <location>
        <begin position="60"/>
        <end position="388"/>
    </location>
</feature>
<evidence type="ECO:0000313" key="8">
    <source>
        <dbReference type="Proteomes" id="UP000278143"/>
    </source>
</evidence>
<dbReference type="Gene3D" id="3.40.50.200">
    <property type="entry name" value="Peptidase S8/S53 domain"/>
    <property type="match status" value="1"/>
</dbReference>
<dbReference type="PANTHER" id="PTHR43806">
    <property type="entry name" value="PEPTIDASE S8"/>
    <property type="match status" value="1"/>
</dbReference>
<keyword evidence="8" id="KW-1185">Reference proteome</keyword>
<comment type="similarity">
    <text evidence="1 5">Belongs to the peptidase S8 family.</text>
</comment>
<keyword evidence="4" id="KW-0720">Serine protease</keyword>
<keyword evidence="3" id="KW-0378">Hydrolase</keyword>
<proteinExistence type="inferred from homology"/>
<evidence type="ECO:0000256" key="5">
    <source>
        <dbReference type="PROSITE-ProRule" id="PRU01240"/>
    </source>
</evidence>
<evidence type="ECO:0000256" key="1">
    <source>
        <dbReference type="ARBA" id="ARBA00011073"/>
    </source>
</evidence>
<dbReference type="InterPro" id="IPR036852">
    <property type="entry name" value="Peptidase_S8/S53_dom_sf"/>
</dbReference>